<dbReference type="CDD" id="cd00093">
    <property type="entry name" value="HTH_XRE"/>
    <property type="match status" value="1"/>
</dbReference>
<dbReference type="EMBL" id="CP065959">
    <property type="protein sequence ID" value="QQC93728.1"/>
    <property type="molecule type" value="Genomic_DNA"/>
</dbReference>
<evidence type="ECO:0000313" key="3">
    <source>
        <dbReference type="Proteomes" id="UP000596130"/>
    </source>
</evidence>
<name>A0A7T4PNX6_9ACTN</name>
<dbReference type="Proteomes" id="UP000596130">
    <property type="component" value="Chromosome"/>
</dbReference>
<organism evidence="2 3">
    <name type="scientific">Streptomyces alfalfae</name>
    <dbReference type="NCBI Taxonomy" id="1642299"/>
    <lineage>
        <taxon>Bacteria</taxon>
        <taxon>Bacillati</taxon>
        <taxon>Actinomycetota</taxon>
        <taxon>Actinomycetes</taxon>
        <taxon>Kitasatosporales</taxon>
        <taxon>Streptomycetaceae</taxon>
        <taxon>Streptomyces</taxon>
    </lineage>
</organism>
<dbReference type="SUPFAM" id="SSF47413">
    <property type="entry name" value="lambda repressor-like DNA-binding domains"/>
    <property type="match status" value="1"/>
</dbReference>
<dbReference type="Pfam" id="PF19054">
    <property type="entry name" value="DUF5753"/>
    <property type="match status" value="1"/>
</dbReference>
<accession>A0A7T4PNX6</accession>
<dbReference type="Pfam" id="PF13560">
    <property type="entry name" value="HTH_31"/>
    <property type="match status" value="1"/>
</dbReference>
<protein>
    <submittedName>
        <fullName evidence="2">Helix-turn-helix transcriptional regulator</fullName>
    </submittedName>
</protein>
<proteinExistence type="predicted"/>
<dbReference type="SMART" id="SM00530">
    <property type="entry name" value="HTH_XRE"/>
    <property type="match status" value="1"/>
</dbReference>
<dbReference type="GO" id="GO:0003677">
    <property type="term" value="F:DNA binding"/>
    <property type="evidence" value="ECO:0007669"/>
    <property type="project" value="InterPro"/>
</dbReference>
<dbReference type="AlphaFoldDB" id="A0A7T4PNX6"/>
<sequence>MESCSADDEESAAVLRTVGRILKTCRERKGLTQAELGAAIGYSEEQVSSVQRGRRAPSAKFLDAADQVLDAGGLLAGLKKEVEEARYPKKVRDLAKLEGEANEICAYANSVVHGLLQTPEYARALFSMRRPPFSKDEVEHLVAARMARQEIFDHQPAPVFGFVQEEVTLRRPLGGRMVMRKQLERLLEVGQRRNVEVQVMPTDREDHAGLAGSLQLLRLKEGDTVGHNEVQLTSRLISGPKEIQIHEIRYGIIRAQALTPRESLAFIEKVLGET</sequence>
<gene>
    <name evidence="2" type="ORF">I8755_11855</name>
</gene>
<evidence type="ECO:0000259" key="1">
    <source>
        <dbReference type="PROSITE" id="PS50943"/>
    </source>
</evidence>
<evidence type="ECO:0000313" key="2">
    <source>
        <dbReference type="EMBL" id="QQC93728.1"/>
    </source>
</evidence>
<feature type="domain" description="HTH cro/C1-type" evidence="1">
    <location>
        <begin position="22"/>
        <end position="62"/>
    </location>
</feature>
<dbReference type="Gene3D" id="1.10.260.40">
    <property type="entry name" value="lambda repressor-like DNA-binding domains"/>
    <property type="match status" value="1"/>
</dbReference>
<dbReference type="PROSITE" id="PS50943">
    <property type="entry name" value="HTH_CROC1"/>
    <property type="match status" value="1"/>
</dbReference>
<reference evidence="2 3" key="1">
    <citation type="submission" date="2020-12" db="EMBL/GenBank/DDBJ databases">
        <title>Identification and biosynthesis of polyene macrolides produced by Streptomyces alfalfae Men-myco-93-63.</title>
        <authorList>
            <person name="Liu D."/>
            <person name="Li Y."/>
            <person name="Liu L."/>
            <person name="Han X."/>
            <person name="Shen F."/>
        </authorList>
    </citation>
    <scope>NUCLEOTIDE SEQUENCE [LARGE SCALE GENOMIC DNA]</scope>
    <source>
        <strain evidence="2 3">Men-myco-93-63</strain>
    </source>
</reference>
<dbReference type="InterPro" id="IPR010982">
    <property type="entry name" value="Lambda_DNA-bd_dom_sf"/>
</dbReference>
<dbReference type="InterPro" id="IPR043917">
    <property type="entry name" value="DUF5753"/>
</dbReference>
<dbReference type="InterPro" id="IPR001387">
    <property type="entry name" value="Cro/C1-type_HTH"/>
</dbReference>